<name>A0AAN7T1K0_9EURO</name>
<sequence length="339" mass="37632">MENGDDLGCSREFILSELLRVLCQFVNSPTSSSSGPLPDQPGRLDLALLQETPQNSRQDKSLHSEAEFLSGGLKDMLSENASRARSTSRQPRSYVKASQAISRILSEIVLDSREQRRLLYEWTYPPGHLAYMSGDDDAAFELWQNPYNEARTDVLKRDLVHLAVYTSDAQMLQRMFRYDDKAAAKVTSDLFGLTPLRIAACRNDILCFSLVWQYDGDSALRDEIGQSVLRLAAKNGSCQVAALILGYSPRRPALLPALRAAINAGNEEISSIIVSHFNDKTCLDITQLRLTLREAQKAGFVEIASKLELIKQRSPATAIAQTVVDPAVFGGWNSTYTQI</sequence>
<gene>
    <name evidence="1" type="ORF">LTR05_004327</name>
</gene>
<reference evidence="1 2" key="1">
    <citation type="submission" date="2023-08" db="EMBL/GenBank/DDBJ databases">
        <title>Black Yeasts Isolated from many extreme environments.</title>
        <authorList>
            <person name="Coleine C."/>
            <person name="Stajich J.E."/>
            <person name="Selbmann L."/>
        </authorList>
    </citation>
    <scope>NUCLEOTIDE SEQUENCE [LARGE SCALE GENOMIC DNA]</scope>
    <source>
        <strain evidence="1 2">CCFEE 5910</strain>
    </source>
</reference>
<evidence type="ECO:0000313" key="2">
    <source>
        <dbReference type="Proteomes" id="UP001309876"/>
    </source>
</evidence>
<dbReference type="EMBL" id="JAVRRJ010000003">
    <property type="protein sequence ID" value="KAK5087156.1"/>
    <property type="molecule type" value="Genomic_DNA"/>
</dbReference>
<proteinExistence type="predicted"/>
<dbReference type="AlphaFoldDB" id="A0AAN7T1K0"/>
<organism evidence="1 2">
    <name type="scientific">Lithohypha guttulata</name>
    <dbReference type="NCBI Taxonomy" id="1690604"/>
    <lineage>
        <taxon>Eukaryota</taxon>
        <taxon>Fungi</taxon>
        <taxon>Dikarya</taxon>
        <taxon>Ascomycota</taxon>
        <taxon>Pezizomycotina</taxon>
        <taxon>Eurotiomycetes</taxon>
        <taxon>Chaetothyriomycetidae</taxon>
        <taxon>Chaetothyriales</taxon>
        <taxon>Trichomeriaceae</taxon>
        <taxon>Lithohypha</taxon>
    </lineage>
</organism>
<evidence type="ECO:0000313" key="1">
    <source>
        <dbReference type="EMBL" id="KAK5087156.1"/>
    </source>
</evidence>
<dbReference type="Gene3D" id="1.25.40.20">
    <property type="entry name" value="Ankyrin repeat-containing domain"/>
    <property type="match status" value="1"/>
</dbReference>
<keyword evidence="2" id="KW-1185">Reference proteome</keyword>
<accession>A0AAN7T1K0</accession>
<dbReference type="InterPro" id="IPR036770">
    <property type="entry name" value="Ankyrin_rpt-contain_sf"/>
</dbReference>
<protein>
    <submittedName>
        <fullName evidence="1">Uncharacterized protein</fullName>
    </submittedName>
</protein>
<dbReference type="Proteomes" id="UP001309876">
    <property type="component" value="Unassembled WGS sequence"/>
</dbReference>
<dbReference type="SUPFAM" id="SSF48403">
    <property type="entry name" value="Ankyrin repeat"/>
    <property type="match status" value="1"/>
</dbReference>
<comment type="caution">
    <text evidence="1">The sequence shown here is derived from an EMBL/GenBank/DDBJ whole genome shotgun (WGS) entry which is preliminary data.</text>
</comment>